<evidence type="ECO:0000313" key="2">
    <source>
        <dbReference type="EMBL" id="KAF9071337.1"/>
    </source>
</evidence>
<dbReference type="InterPro" id="IPR040976">
    <property type="entry name" value="Pkinase_fungal"/>
</dbReference>
<dbReference type="AlphaFoldDB" id="A0A9P5PZH2"/>
<dbReference type="EMBL" id="JADNRY010000033">
    <property type="protein sequence ID" value="KAF9071337.1"/>
    <property type="molecule type" value="Genomic_DNA"/>
</dbReference>
<comment type="caution">
    <text evidence="2">The sequence shown here is derived from an EMBL/GenBank/DDBJ whole genome shotgun (WGS) entry which is preliminary data.</text>
</comment>
<feature type="domain" description="Fungal-type protein kinase" evidence="1">
    <location>
        <begin position="5"/>
        <end position="116"/>
    </location>
</feature>
<gene>
    <name evidence="2" type="ORF">BDP27DRAFT_525929</name>
</gene>
<evidence type="ECO:0000259" key="1">
    <source>
        <dbReference type="Pfam" id="PF17667"/>
    </source>
</evidence>
<organism evidence="2 3">
    <name type="scientific">Rhodocollybia butyracea</name>
    <dbReference type="NCBI Taxonomy" id="206335"/>
    <lineage>
        <taxon>Eukaryota</taxon>
        <taxon>Fungi</taxon>
        <taxon>Dikarya</taxon>
        <taxon>Basidiomycota</taxon>
        <taxon>Agaricomycotina</taxon>
        <taxon>Agaricomycetes</taxon>
        <taxon>Agaricomycetidae</taxon>
        <taxon>Agaricales</taxon>
        <taxon>Marasmiineae</taxon>
        <taxon>Omphalotaceae</taxon>
        <taxon>Rhodocollybia</taxon>
    </lineage>
</organism>
<accession>A0A9P5PZH2</accession>
<dbReference type="Proteomes" id="UP000772434">
    <property type="component" value="Unassembled WGS sequence"/>
</dbReference>
<dbReference type="OrthoDB" id="5584477at2759"/>
<dbReference type="Pfam" id="PF17667">
    <property type="entry name" value="Pkinase_fungal"/>
    <property type="match status" value="1"/>
</dbReference>
<proteinExistence type="predicted"/>
<evidence type="ECO:0000313" key="3">
    <source>
        <dbReference type="Proteomes" id="UP000772434"/>
    </source>
</evidence>
<protein>
    <recommendedName>
        <fullName evidence="1">Fungal-type protein kinase domain-containing protein</fullName>
    </recommendedName>
</protein>
<reference evidence="2" key="1">
    <citation type="submission" date="2020-11" db="EMBL/GenBank/DDBJ databases">
        <authorList>
            <consortium name="DOE Joint Genome Institute"/>
            <person name="Ahrendt S."/>
            <person name="Riley R."/>
            <person name="Andreopoulos W."/>
            <person name="Labutti K."/>
            <person name="Pangilinan J."/>
            <person name="Ruiz-Duenas F.J."/>
            <person name="Barrasa J.M."/>
            <person name="Sanchez-Garcia M."/>
            <person name="Camarero S."/>
            <person name="Miyauchi S."/>
            <person name="Serrano A."/>
            <person name="Linde D."/>
            <person name="Babiker R."/>
            <person name="Drula E."/>
            <person name="Ayuso-Fernandez I."/>
            <person name="Pacheco R."/>
            <person name="Padilla G."/>
            <person name="Ferreira P."/>
            <person name="Barriuso J."/>
            <person name="Kellner H."/>
            <person name="Castanera R."/>
            <person name="Alfaro M."/>
            <person name="Ramirez L."/>
            <person name="Pisabarro A.G."/>
            <person name="Kuo A."/>
            <person name="Tritt A."/>
            <person name="Lipzen A."/>
            <person name="He G."/>
            <person name="Yan M."/>
            <person name="Ng V."/>
            <person name="Cullen D."/>
            <person name="Martin F."/>
            <person name="Rosso M.-N."/>
            <person name="Henrissat B."/>
            <person name="Hibbett D."/>
            <person name="Martinez A.T."/>
            <person name="Grigoriev I.V."/>
        </authorList>
    </citation>
    <scope>NUCLEOTIDE SEQUENCE</scope>
    <source>
        <strain evidence="2">AH 40177</strain>
    </source>
</reference>
<keyword evidence="3" id="KW-1185">Reference proteome</keyword>
<name>A0A9P5PZH2_9AGAR</name>
<sequence length="147" mass="16972">MCQKQSQHRDLSIGNILMVDEAIECKPFDIPNPDKVQTGILKVCRELKVDTACNGFVIDGDMAVDWRHYFTKEDTATKSVGTTEFMSDDLLINDQDYIHSPLDDYRSLYYVAQWACVFHELSPEESPKNPNVFKPYAQTWLELTEMQ</sequence>